<dbReference type="SUPFAM" id="SSF56935">
    <property type="entry name" value="Porins"/>
    <property type="match status" value="1"/>
</dbReference>
<keyword evidence="1" id="KW-0472">Membrane</keyword>
<name>A0A975KF94_9BACE</name>
<dbReference type="NCBIfam" id="TIGR04056">
    <property type="entry name" value="OMP_RagA_SusC"/>
    <property type="match status" value="1"/>
</dbReference>
<protein>
    <submittedName>
        <fullName evidence="3">TonB-dependent receptor SusC</fullName>
    </submittedName>
</protein>
<keyword evidence="3" id="KW-0675">Receptor</keyword>
<dbReference type="InterPro" id="IPR012910">
    <property type="entry name" value="Plug_dom"/>
</dbReference>
<organism evidence="3 4">
    <name type="scientific">Bacteroides eggerthii</name>
    <dbReference type="NCBI Taxonomy" id="28111"/>
    <lineage>
        <taxon>Bacteria</taxon>
        <taxon>Pseudomonadati</taxon>
        <taxon>Bacteroidota</taxon>
        <taxon>Bacteroidia</taxon>
        <taxon>Bacteroidales</taxon>
        <taxon>Bacteroidaceae</taxon>
        <taxon>Bacteroides</taxon>
    </lineage>
</organism>
<evidence type="ECO:0000313" key="4">
    <source>
        <dbReference type="Proteomes" id="UP000679226"/>
    </source>
</evidence>
<comment type="subcellular location">
    <subcellularLocation>
        <location evidence="1">Cell outer membrane</location>
        <topology evidence="1">Multi-pass membrane protein</topology>
    </subcellularLocation>
</comment>
<accession>A0A975KF94</accession>
<sequence length="447" mass="49592">MKGNKESICRFGMVKYRASALLLCLLWICIDLLAQTSPDKVTVEGVVYDQSGFPLIGVNIVEKENSSSGIITDIDGHFSMSVSRNATLVFSYVGFEKKELQLAGLKSFTNLKIELEDDTQKLTEVVVVGYGVQKKASIVGAITQAKGDDLLKVGGTTNVSSALTGMLPGVTAIQSSGEPGSDQAQIVIRGKSTWGSTEPLVLVDGIERSFNDIDPNEIESLSVLKDASATAVYGVKGANGVILVTTKRGKEGKIKINFSSNFGLKEPINNYEVLDRLTAMDLASEAHANEGRWDKIYSETYKDNWRNNTDPYFYPELNWKDLLYKKVAFSQQYNLNMSGGTSFVKYFASIGYTKDGDVFKTEKQPEYDPTFKYERYNYRTNLDMDVTKYTKISVNLAGDIATRNRPLSYMGRDPFGSSSATNNSDLFSYMYLMPNYVYPLSYYVCKG</sequence>
<keyword evidence="1" id="KW-0812">Transmembrane</keyword>
<keyword evidence="1" id="KW-1134">Transmembrane beta strand</keyword>
<keyword evidence="1" id="KW-0813">Transport</keyword>
<evidence type="ECO:0000313" key="3">
    <source>
        <dbReference type="EMBL" id="QUT45073.1"/>
    </source>
</evidence>
<dbReference type="FunFam" id="2.170.130.10:FF:000003">
    <property type="entry name" value="SusC/RagA family TonB-linked outer membrane protein"/>
    <property type="match status" value="1"/>
</dbReference>
<keyword evidence="1" id="KW-0998">Cell outer membrane</keyword>
<evidence type="ECO:0000259" key="2">
    <source>
        <dbReference type="Pfam" id="PF07715"/>
    </source>
</evidence>
<dbReference type="InterPro" id="IPR023997">
    <property type="entry name" value="TonB-dep_OMP_SusC/RagA_CS"/>
</dbReference>
<reference evidence="3" key="1">
    <citation type="journal article" date="2021" name="PLoS Genet.">
        <title>Mobile Type VI secretion system loci of the gut Bacteroidales display extensive intra-ecosystem transfer, multi-species spread and geographical clustering.</title>
        <authorList>
            <person name="Garcia-Bayona L."/>
            <person name="Coyne M.J."/>
            <person name="Comstock L.E."/>
        </authorList>
    </citation>
    <scope>NUCLEOTIDE SEQUENCE</scope>
    <source>
        <strain evidence="3">CL11T00C20</strain>
    </source>
</reference>
<dbReference type="InterPro" id="IPR008969">
    <property type="entry name" value="CarboxyPept-like_regulatory"/>
</dbReference>
<dbReference type="EMBL" id="CP072227">
    <property type="protein sequence ID" value="QUT45073.1"/>
    <property type="molecule type" value="Genomic_DNA"/>
</dbReference>
<dbReference type="AlphaFoldDB" id="A0A975KF94"/>
<dbReference type="GO" id="GO:0009279">
    <property type="term" value="C:cell outer membrane"/>
    <property type="evidence" value="ECO:0007669"/>
    <property type="project" value="UniProtKB-SubCell"/>
</dbReference>
<gene>
    <name evidence="3" type="primary">susC_5</name>
    <name evidence="3" type="ORF">INE88_01879</name>
</gene>
<dbReference type="PROSITE" id="PS52016">
    <property type="entry name" value="TONB_DEPENDENT_REC_3"/>
    <property type="match status" value="1"/>
</dbReference>
<comment type="similarity">
    <text evidence="1">Belongs to the TonB-dependent receptor family.</text>
</comment>
<dbReference type="Pfam" id="PF13715">
    <property type="entry name" value="CarbopepD_reg_2"/>
    <property type="match status" value="1"/>
</dbReference>
<dbReference type="SUPFAM" id="SSF49464">
    <property type="entry name" value="Carboxypeptidase regulatory domain-like"/>
    <property type="match status" value="1"/>
</dbReference>
<dbReference type="InterPro" id="IPR039426">
    <property type="entry name" value="TonB-dep_rcpt-like"/>
</dbReference>
<dbReference type="InterPro" id="IPR023996">
    <property type="entry name" value="TonB-dep_OMP_SusC/RagA"/>
</dbReference>
<dbReference type="Proteomes" id="UP000679226">
    <property type="component" value="Chromosome"/>
</dbReference>
<dbReference type="Gene3D" id="2.170.130.10">
    <property type="entry name" value="TonB-dependent receptor, plug domain"/>
    <property type="match status" value="1"/>
</dbReference>
<feature type="domain" description="TonB-dependent receptor plug" evidence="2">
    <location>
        <begin position="135"/>
        <end position="241"/>
    </location>
</feature>
<dbReference type="KEGG" id="beg:INE88_01879"/>
<dbReference type="Pfam" id="PF07715">
    <property type="entry name" value="Plug"/>
    <property type="match status" value="1"/>
</dbReference>
<proteinExistence type="inferred from homology"/>
<evidence type="ECO:0000256" key="1">
    <source>
        <dbReference type="PROSITE-ProRule" id="PRU01360"/>
    </source>
</evidence>
<dbReference type="InterPro" id="IPR037066">
    <property type="entry name" value="Plug_dom_sf"/>
</dbReference>
<dbReference type="NCBIfam" id="TIGR04057">
    <property type="entry name" value="SusC_RagA_signa"/>
    <property type="match status" value="1"/>
</dbReference>
<dbReference type="RefSeq" id="WP_249932266.1">
    <property type="nucleotide sequence ID" value="NZ_CP072227.1"/>
</dbReference>